<organism evidence="4 5">
    <name type="scientific">Burkholderia multivorans (strain ATCC 17616 / 249)</name>
    <dbReference type="NCBI Taxonomy" id="395019"/>
    <lineage>
        <taxon>Bacteria</taxon>
        <taxon>Pseudomonadati</taxon>
        <taxon>Pseudomonadota</taxon>
        <taxon>Betaproteobacteria</taxon>
        <taxon>Burkholderiales</taxon>
        <taxon>Burkholderiaceae</taxon>
        <taxon>Burkholderia</taxon>
        <taxon>Burkholderia cepacia complex</taxon>
    </lineage>
</organism>
<dbReference type="InterPro" id="IPR043131">
    <property type="entry name" value="BCAT-like_N"/>
</dbReference>
<comment type="cofactor">
    <cofactor evidence="1">
        <name>pyridoxal 5'-phosphate</name>
        <dbReference type="ChEBI" id="CHEBI:597326"/>
    </cofactor>
</comment>
<proteinExistence type="inferred from homology"/>
<keyword evidence="4" id="KW-0032">Aminotransferase</keyword>
<dbReference type="PANTHER" id="PTHR42743:SF10">
    <property type="entry name" value="D-ALANINE AMINOTRANSFERASE"/>
    <property type="match status" value="1"/>
</dbReference>
<dbReference type="InterPro" id="IPR050571">
    <property type="entry name" value="Class-IV_PLP-Dep_Aminotrnsfr"/>
</dbReference>
<dbReference type="InterPro" id="IPR001544">
    <property type="entry name" value="Aminotrans_IV"/>
</dbReference>
<name>A0A0H3KHW4_BURM1</name>
<dbReference type="InterPro" id="IPR036038">
    <property type="entry name" value="Aminotransferase-like"/>
</dbReference>
<dbReference type="PANTHER" id="PTHR42743">
    <property type="entry name" value="AMINO-ACID AMINOTRANSFERASE"/>
    <property type="match status" value="1"/>
</dbReference>
<sequence>MSPTEFEPIVYLSVASQEEMVPLSQARVPVLDRGFIFGDGVYEVVPVYAHDGAHVPFRIAQHLERLERSLKKIGIDNPHDAAGWRALIERLVDANAQALGDSHALVYLQVTRGVAKRGHAFPANAVPTVFAMTSPLRLPSAEERAKGVRCVTAEDRRWLHCDIKSTSLLGNVLMAQHAAERDAFETVQLRDGNLTEGSSSNVWVVKNGELYAPPRSNKILEGIRYALLEELADECGIRFVAREISESELRAADEILITSATKEVLPVTSLDDLPVQGGKPGPVFAALYDAYQRAKAREFEQFDLSRRK</sequence>
<evidence type="ECO:0000256" key="1">
    <source>
        <dbReference type="ARBA" id="ARBA00001933"/>
    </source>
</evidence>
<dbReference type="GO" id="GO:0046394">
    <property type="term" value="P:carboxylic acid biosynthetic process"/>
    <property type="evidence" value="ECO:0007669"/>
    <property type="project" value="UniProtKB-ARBA"/>
</dbReference>
<keyword evidence="3" id="KW-0663">Pyridoxal phosphate</keyword>
<dbReference type="CDD" id="cd01558">
    <property type="entry name" value="D-AAT_like"/>
    <property type="match status" value="1"/>
</dbReference>
<evidence type="ECO:0000256" key="3">
    <source>
        <dbReference type="ARBA" id="ARBA00022898"/>
    </source>
</evidence>
<reference evidence="4 5" key="1">
    <citation type="submission" date="2007-04" db="EMBL/GenBank/DDBJ databases">
        <title>Complete genome sequence of Burkholderia multivorans ATCC 17616.</title>
        <authorList>
            <person name="Ohtsubo Y."/>
            <person name="Yamashita A."/>
            <person name="Kurokawa K."/>
            <person name="Takami H."/>
            <person name="Yuhara S."/>
            <person name="Nishiyama E."/>
            <person name="Endo R."/>
            <person name="Miyazaki R."/>
            <person name="Ono A."/>
            <person name="Yano K."/>
            <person name="Ito M."/>
            <person name="Sota M."/>
            <person name="Yuji N."/>
            <person name="Hattori M."/>
            <person name="Tsuda M."/>
        </authorList>
    </citation>
    <scope>NUCLEOTIDE SEQUENCE [LARGE SCALE GENOMIC DNA]</scope>
    <source>
        <strain evidence="5">ATCC 17616 / 249</strain>
    </source>
</reference>
<dbReference type="Proteomes" id="UP000008815">
    <property type="component" value="Chromosome 1"/>
</dbReference>
<accession>A0A0H3KHW4</accession>
<dbReference type="Gene3D" id="3.30.470.10">
    <property type="match status" value="1"/>
</dbReference>
<dbReference type="eggNOG" id="COG0115">
    <property type="taxonomic scope" value="Bacteria"/>
</dbReference>
<dbReference type="GO" id="GO:0008652">
    <property type="term" value="P:amino acid biosynthetic process"/>
    <property type="evidence" value="ECO:0007669"/>
    <property type="project" value="UniProtKB-ARBA"/>
</dbReference>
<dbReference type="EC" id="2.6.1.21" evidence="4"/>
<dbReference type="Gene3D" id="3.20.10.10">
    <property type="entry name" value="D-amino Acid Aminotransferase, subunit A, domain 2"/>
    <property type="match status" value="1"/>
</dbReference>
<dbReference type="GO" id="GO:0047810">
    <property type="term" value="F:D-alanine-2-oxoglutarate aminotransferase activity"/>
    <property type="evidence" value="ECO:0007669"/>
    <property type="project" value="UniProtKB-EC"/>
</dbReference>
<dbReference type="RefSeq" id="WP_012212639.1">
    <property type="nucleotide sequence ID" value="NC_010084.1"/>
</dbReference>
<dbReference type="InterPro" id="IPR043132">
    <property type="entry name" value="BCAT-like_C"/>
</dbReference>
<dbReference type="EMBL" id="AP009385">
    <property type="protein sequence ID" value="BAG44731.1"/>
    <property type="molecule type" value="Genomic_DNA"/>
</dbReference>
<dbReference type="HOGENOM" id="CLU_020844_4_1_4"/>
<evidence type="ECO:0000313" key="5">
    <source>
        <dbReference type="Proteomes" id="UP000008815"/>
    </source>
</evidence>
<dbReference type="STRING" id="395019.BMULJ_02843"/>
<dbReference type="GO" id="GO:0005829">
    <property type="term" value="C:cytosol"/>
    <property type="evidence" value="ECO:0007669"/>
    <property type="project" value="TreeGrafter"/>
</dbReference>
<keyword evidence="5" id="KW-1185">Reference proteome</keyword>
<dbReference type="KEGG" id="bmu:Bmul_0412"/>
<evidence type="ECO:0000313" key="4">
    <source>
        <dbReference type="EMBL" id="BAG44731.1"/>
    </source>
</evidence>
<evidence type="ECO:0000256" key="2">
    <source>
        <dbReference type="ARBA" id="ARBA00009320"/>
    </source>
</evidence>
<comment type="similarity">
    <text evidence="2">Belongs to the class-IV pyridoxal-phosphate-dependent aminotransferase family.</text>
</comment>
<dbReference type="SUPFAM" id="SSF56752">
    <property type="entry name" value="D-aminoacid aminotransferase-like PLP-dependent enzymes"/>
    <property type="match status" value="1"/>
</dbReference>
<keyword evidence="4" id="KW-0808">Transferase</keyword>
<dbReference type="Pfam" id="PF01063">
    <property type="entry name" value="Aminotran_4"/>
    <property type="match status" value="1"/>
</dbReference>
<gene>
    <name evidence="4" type="primary">dat</name>
    <name evidence="4" type="ordered locus">BMULJ_02843</name>
</gene>
<dbReference type="KEGG" id="bmj:BMULJ_02843"/>
<dbReference type="FunFam" id="3.20.10.10:FF:000002">
    <property type="entry name" value="D-alanine aminotransferase"/>
    <property type="match status" value="1"/>
</dbReference>
<protein>
    <submittedName>
        <fullName evidence="4">D-alanine transaminase</fullName>
        <ecNumber evidence="4">2.6.1.21</ecNumber>
    </submittedName>
</protein>
<dbReference type="AlphaFoldDB" id="A0A0H3KHW4"/>